<reference evidence="5 6" key="1">
    <citation type="journal article" date="2022" name="bioRxiv">
        <title>Genomics of Preaxostyla Flagellates Illuminates Evolutionary Transitions and the Path Towards Mitochondrial Loss.</title>
        <authorList>
            <person name="Novak L.V.F."/>
            <person name="Treitli S.C."/>
            <person name="Pyrih J."/>
            <person name="Halakuc P."/>
            <person name="Pipaliya S.V."/>
            <person name="Vacek V."/>
            <person name="Brzon O."/>
            <person name="Soukal P."/>
            <person name="Eme L."/>
            <person name="Dacks J.B."/>
            <person name="Karnkowska A."/>
            <person name="Elias M."/>
            <person name="Hampl V."/>
        </authorList>
    </citation>
    <scope>NUCLEOTIDE SEQUENCE [LARGE SCALE GENOMIC DNA]</scope>
    <source>
        <strain evidence="5">NAU3</strain>
        <tissue evidence="5">Gut</tissue>
    </source>
</reference>
<sequence>MCHRILNTMSSFAYTQRDRVSLPAWSSIFRTVLGIGDSLFVKLGPSTPFHELVPHYLETLFNMYMCSHVEDIECWDVFMSTAIRWNAHMQVIEQWKTSMTRLTRYIVNKMYGNPYGSDTVLLNITTESTDDTLPGLSLSHALFLFSRLLRVLGNLNQISKPDVHYQAICALTEIVTLINNTEYTLDSKEKWQQITKVPPPVDPNRILDIAGSWLAECCITDKPGFEGGRAEAIKCYFMHFSSLSVTPFSSTNLGAFTAVLCICLESLRSLSPKTIVAETVIHSLVPLFTNDVPGTRALSSLIFPFLQFVLSKPHPNAAIRRDALTILNSLYPFGNHFGDLAIPHLVYTDNPNTFFVNTIPSVFNPSFPDAVYTDVPVPLQRQVEHEDNKRFHIPIPEFFLDWDSCTNNPSKAEEQPDAVKEFKELYTFEARPHTFRELSSAIFSLLMTLLKNGEEPDFSCFSRLMWTLTNVIHHETSNAQELDARPSDPFAQHNPVREEQYNSMDRATQTIQAIFNYFQSLCIMTMVGGDNRSSVGSNEPEILDSERHIVCLDSIHTVGCLLNFLSTRHRTICIDCISSLIATTQSIVISTQRQISFGSSKADEEAVSYSLLVLTDLCCYCAETLLDPEHSSLHESLFVLIQLCLQSQSHSPHTLPDSPQVHSALHLGYTLLRKNGMYPLPHDTTSSSQAHPDFYTQKSVTEWTAQAEKVRKQTERSLSQNLNSDETSSPLPFYAGCAHSDLPNHFGPPTVSRFFLQNNESLMMMLESPPDPSSEDVEAAQVPFTRLFVSAPLADSAWECHVHATAPDMFIQTTIPFDNACLSLEEDRQSKELFNSEDDDPLCIMLRKHLGEDQTVFNMPTEIVIDDQLPLFRTSWSDTPTAIPRDAVYASSTQQAEDIQPSTTPSTTPSRKPSAFDLETGTLFSPTLRPSVFDPARPQFSRCMPGEFSFFSQSRQLVSQLGLVNTASAADTSIYFLQPSSTTHKFSPTALVPLPQNPAAFKAQRIAAEQRFNLLDHSLQLSRDISHFHDFYARTVHKIGLIYVRQKQVVQNAILQNNTSSKPFLDFVCALGWPIHLQSHKLFMGGLDTTGLVGDNAVYYADAQTEVIFHVPSMWPNKDDAQQVHKKRHVGNDNVHIVWSEHYHDYRPETITSQFNFVHIVVSPLPSSNFTLFRIRIHTRQNPKQAAQFRPFGPLQDHSVVSAEALPELVRRTAINANQNVRLSQAGYKRTYPARAKPLSDLSRHKNKSSLSEACATLFIPITTERD</sequence>
<dbReference type="InterPro" id="IPR027107">
    <property type="entry name" value="Tuberin/Ral-act_asu"/>
</dbReference>
<dbReference type="Pfam" id="PF20412">
    <property type="entry name" value="RALGAPB_N"/>
    <property type="match status" value="1"/>
</dbReference>
<feature type="domain" description="Rap-GAP" evidence="4">
    <location>
        <begin position="1025"/>
        <end position="1242"/>
    </location>
</feature>
<dbReference type="PANTHER" id="PTHR10063:SF11">
    <property type="entry name" value="RHO GTPASE-ACTIVATING PROTEIN CG5521-RELATED"/>
    <property type="match status" value="1"/>
</dbReference>
<protein>
    <submittedName>
        <fullName evidence="5">Ral GTPase-activating protein subunit alpha-2</fullName>
    </submittedName>
</protein>
<dbReference type="SUPFAM" id="SSF111347">
    <property type="entry name" value="Rap/Ran-GAP"/>
    <property type="match status" value="1"/>
</dbReference>
<name>A0ABQ9Y6K3_9EUKA</name>
<dbReference type="Proteomes" id="UP001281761">
    <property type="component" value="Unassembled WGS sequence"/>
</dbReference>
<gene>
    <name evidence="5" type="ORF">BLNAU_5665</name>
</gene>
<organism evidence="5 6">
    <name type="scientific">Blattamonas nauphoetae</name>
    <dbReference type="NCBI Taxonomy" id="2049346"/>
    <lineage>
        <taxon>Eukaryota</taxon>
        <taxon>Metamonada</taxon>
        <taxon>Preaxostyla</taxon>
        <taxon>Oxymonadida</taxon>
        <taxon>Blattamonas</taxon>
    </lineage>
</organism>
<dbReference type="EMBL" id="JARBJD010000030">
    <property type="protein sequence ID" value="KAK2959356.1"/>
    <property type="molecule type" value="Genomic_DNA"/>
</dbReference>
<evidence type="ECO:0000256" key="2">
    <source>
        <dbReference type="ARBA" id="ARBA00022553"/>
    </source>
</evidence>
<evidence type="ECO:0000259" key="4">
    <source>
        <dbReference type="PROSITE" id="PS50085"/>
    </source>
</evidence>
<comment type="caution">
    <text evidence="5">The sequence shown here is derived from an EMBL/GenBank/DDBJ whole genome shotgun (WGS) entry which is preliminary data.</text>
</comment>
<dbReference type="InterPro" id="IPR046859">
    <property type="entry name" value="RGPA/RALGAPB_N"/>
</dbReference>
<dbReference type="Pfam" id="PF02145">
    <property type="entry name" value="Rap_GAP"/>
    <property type="match status" value="1"/>
</dbReference>
<evidence type="ECO:0000256" key="3">
    <source>
        <dbReference type="SAM" id="MobiDB-lite"/>
    </source>
</evidence>
<dbReference type="PROSITE" id="PS50085">
    <property type="entry name" value="RAPGAP"/>
    <property type="match status" value="1"/>
</dbReference>
<accession>A0ABQ9Y6K3</accession>
<keyword evidence="2" id="KW-0597">Phosphoprotein</keyword>
<dbReference type="InterPro" id="IPR035974">
    <property type="entry name" value="Rap/Ran-GAP_sf"/>
</dbReference>
<dbReference type="InterPro" id="IPR000331">
    <property type="entry name" value="Rap/Ran_GAP_dom"/>
</dbReference>
<proteinExistence type="predicted"/>
<dbReference type="Gene3D" id="3.40.50.11210">
    <property type="entry name" value="Rap/Ran-GAP"/>
    <property type="match status" value="1"/>
</dbReference>
<dbReference type="InterPro" id="IPR016024">
    <property type="entry name" value="ARM-type_fold"/>
</dbReference>
<evidence type="ECO:0000256" key="1">
    <source>
        <dbReference type="ARBA" id="ARBA00022468"/>
    </source>
</evidence>
<feature type="region of interest" description="Disordered" evidence="3">
    <location>
        <begin position="892"/>
        <end position="913"/>
    </location>
</feature>
<feature type="compositionally biased region" description="Low complexity" evidence="3">
    <location>
        <begin position="901"/>
        <end position="913"/>
    </location>
</feature>
<evidence type="ECO:0000313" key="5">
    <source>
        <dbReference type="EMBL" id="KAK2959356.1"/>
    </source>
</evidence>
<keyword evidence="1" id="KW-0343">GTPase activation</keyword>
<dbReference type="PANTHER" id="PTHR10063">
    <property type="entry name" value="TUBERIN"/>
    <property type="match status" value="1"/>
</dbReference>
<keyword evidence="6" id="KW-1185">Reference proteome</keyword>
<evidence type="ECO:0000313" key="6">
    <source>
        <dbReference type="Proteomes" id="UP001281761"/>
    </source>
</evidence>
<dbReference type="SUPFAM" id="SSF48371">
    <property type="entry name" value="ARM repeat"/>
    <property type="match status" value="1"/>
</dbReference>